<dbReference type="InterPro" id="IPR050125">
    <property type="entry name" value="GPCR_opsins"/>
</dbReference>
<feature type="transmembrane region" description="Helical" evidence="7">
    <location>
        <begin position="278"/>
        <end position="298"/>
    </location>
</feature>
<evidence type="ECO:0000256" key="6">
    <source>
        <dbReference type="ARBA" id="ARBA00023170"/>
    </source>
</evidence>
<dbReference type="Pfam" id="PF00001">
    <property type="entry name" value="7tm_1"/>
    <property type="match status" value="1"/>
</dbReference>
<keyword evidence="5 7" id="KW-0472">Membrane</keyword>
<reference evidence="9 10" key="1">
    <citation type="journal article" date="2015" name="Genome Biol. Evol.">
        <title>Phylogenomic analyses indicate that early fungi evolved digesting cell walls of algal ancestors of land plants.</title>
        <authorList>
            <person name="Chang Y."/>
            <person name="Wang S."/>
            <person name="Sekimoto S."/>
            <person name="Aerts A.L."/>
            <person name="Choi C."/>
            <person name="Clum A."/>
            <person name="LaButti K.M."/>
            <person name="Lindquist E.A."/>
            <person name="Yee Ngan C."/>
            <person name="Ohm R.A."/>
            <person name="Salamov A.A."/>
            <person name="Grigoriev I.V."/>
            <person name="Spatafora J.W."/>
            <person name="Berbee M.L."/>
        </authorList>
    </citation>
    <scope>NUCLEOTIDE SEQUENCE [LARGE SCALE GENOMIC DNA]</scope>
    <source>
        <strain evidence="9 10">NRRL 28638</strain>
    </source>
</reference>
<feature type="transmembrane region" description="Helical" evidence="7">
    <location>
        <begin position="181"/>
        <end position="204"/>
    </location>
</feature>
<feature type="transmembrane region" description="Helical" evidence="7">
    <location>
        <begin position="60"/>
        <end position="78"/>
    </location>
</feature>
<evidence type="ECO:0000313" key="9">
    <source>
        <dbReference type="EMBL" id="KXN68327.1"/>
    </source>
</evidence>
<proteinExistence type="predicted"/>
<protein>
    <submittedName>
        <fullName evidence="9">Family A G protein-coupled receptor-like protein</fullName>
    </submittedName>
</protein>
<keyword evidence="10" id="KW-1185">Reference proteome</keyword>
<feature type="transmembrane region" description="Helical" evidence="7">
    <location>
        <begin position="137"/>
        <end position="161"/>
    </location>
</feature>
<dbReference type="SUPFAM" id="SSF81321">
    <property type="entry name" value="Family A G protein-coupled receptor-like"/>
    <property type="match status" value="1"/>
</dbReference>
<dbReference type="Gene3D" id="1.20.1070.10">
    <property type="entry name" value="Rhodopsin 7-helix transmembrane proteins"/>
    <property type="match status" value="1"/>
</dbReference>
<evidence type="ECO:0000256" key="7">
    <source>
        <dbReference type="SAM" id="Phobius"/>
    </source>
</evidence>
<dbReference type="GO" id="GO:0016020">
    <property type="term" value="C:membrane"/>
    <property type="evidence" value="ECO:0007669"/>
    <property type="project" value="UniProtKB-SubCell"/>
</dbReference>
<dbReference type="InterPro" id="IPR017452">
    <property type="entry name" value="GPCR_Rhodpsn_7TM"/>
</dbReference>
<dbReference type="Proteomes" id="UP000070444">
    <property type="component" value="Unassembled WGS sequence"/>
</dbReference>
<keyword evidence="6 9" id="KW-0675">Receptor</keyword>
<dbReference type="PROSITE" id="PS50262">
    <property type="entry name" value="G_PROTEIN_RECEP_F1_2"/>
    <property type="match status" value="1"/>
</dbReference>
<keyword evidence="4" id="KW-0807">Transducer</keyword>
<evidence type="ECO:0000256" key="5">
    <source>
        <dbReference type="ARBA" id="ARBA00023136"/>
    </source>
</evidence>
<comment type="subcellular location">
    <subcellularLocation>
        <location evidence="1">Membrane</location>
        <topology evidence="1">Multi-pass membrane protein</topology>
    </subcellularLocation>
</comment>
<dbReference type="CDD" id="cd00637">
    <property type="entry name" value="7tm_classA_rhodopsin-like"/>
    <property type="match status" value="1"/>
</dbReference>
<name>A0A137NZX0_CONC2</name>
<gene>
    <name evidence="9" type="ORF">CONCODRAFT_9440</name>
</gene>
<feature type="transmembrane region" description="Helical" evidence="7">
    <location>
        <begin position="240"/>
        <end position="258"/>
    </location>
</feature>
<evidence type="ECO:0000259" key="8">
    <source>
        <dbReference type="PROSITE" id="PS50262"/>
    </source>
</evidence>
<evidence type="ECO:0000313" key="10">
    <source>
        <dbReference type="Proteomes" id="UP000070444"/>
    </source>
</evidence>
<dbReference type="EMBL" id="KQ964582">
    <property type="protein sequence ID" value="KXN68327.1"/>
    <property type="molecule type" value="Genomic_DNA"/>
</dbReference>
<dbReference type="InterPro" id="IPR000276">
    <property type="entry name" value="GPCR_Rhodpsn"/>
</dbReference>
<evidence type="ECO:0000256" key="2">
    <source>
        <dbReference type="ARBA" id="ARBA00022692"/>
    </source>
</evidence>
<keyword evidence="4" id="KW-0297">G-protein coupled receptor</keyword>
<evidence type="ECO:0000256" key="4">
    <source>
        <dbReference type="ARBA" id="ARBA00023040"/>
    </source>
</evidence>
<feature type="domain" description="G-protein coupled receptors family 1 profile" evidence="8">
    <location>
        <begin position="38"/>
        <end position="295"/>
    </location>
</feature>
<feature type="transmembrane region" description="Helical" evidence="7">
    <location>
        <begin position="22"/>
        <end position="48"/>
    </location>
</feature>
<sequence length="323" mass="37323">MSDWNLHVAEITEHAKPYSQILAWWTLFFSIPSLLLTASILIILIIKWKNQGYLSLNEQLSIVLMIFDFLSSFSMNLIGVFNLTTQKIIIGDELRCKFFTLLFIFCFHNSIYLTGFIGFDRYRRIATNGYIRSNTKFYIIMVIVFGSHLVLDLLGFFFGRFSIQKAGCYCLPDPSNNMSKIIIVDIFIKGTLTLIITSFCYIVICKKKCQASLVTVGNNEEFGSLTVKDIILNSPTNRKVVYRSFIICGFYTLSYVLMVVNALSELITGESRSRELDFFSYILMSSNPMINTVILLNLNTKLRDSFFNTFWFLKRNNQSEPYY</sequence>
<feature type="transmembrane region" description="Helical" evidence="7">
    <location>
        <begin position="98"/>
        <end position="117"/>
    </location>
</feature>
<organism evidence="9 10">
    <name type="scientific">Conidiobolus coronatus (strain ATCC 28846 / CBS 209.66 / NRRL 28638)</name>
    <name type="common">Delacroixia coronata</name>
    <dbReference type="NCBI Taxonomy" id="796925"/>
    <lineage>
        <taxon>Eukaryota</taxon>
        <taxon>Fungi</taxon>
        <taxon>Fungi incertae sedis</taxon>
        <taxon>Zoopagomycota</taxon>
        <taxon>Entomophthoromycotina</taxon>
        <taxon>Entomophthoromycetes</taxon>
        <taxon>Entomophthorales</taxon>
        <taxon>Ancylistaceae</taxon>
        <taxon>Conidiobolus</taxon>
    </lineage>
</organism>
<dbReference type="AlphaFoldDB" id="A0A137NZX0"/>
<keyword evidence="2 7" id="KW-0812">Transmembrane</keyword>
<keyword evidence="3 7" id="KW-1133">Transmembrane helix</keyword>
<dbReference type="GO" id="GO:0004930">
    <property type="term" value="F:G protein-coupled receptor activity"/>
    <property type="evidence" value="ECO:0007669"/>
    <property type="project" value="UniProtKB-KW"/>
</dbReference>
<dbReference type="PANTHER" id="PTHR24240">
    <property type="entry name" value="OPSIN"/>
    <property type="match status" value="1"/>
</dbReference>
<evidence type="ECO:0000256" key="1">
    <source>
        <dbReference type="ARBA" id="ARBA00004141"/>
    </source>
</evidence>
<accession>A0A137NZX0</accession>
<evidence type="ECO:0000256" key="3">
    <source>
        <dbReference type="ARBA" id="ARBA00022989"/>
    </source>
</evidence>
<dbReference type="OrthoDB" id="5985475at2759"/>